<keyword evidence="1" id="KW-1185">Reference proteome</keyword>
<dbReference type="InterPro" id="IPR016024">
    <property type="entry name" value="ARM-type_fold"/>
</dbReference>
<proteinExistence type="predicted"/>
<evidence type="ECO:0000313" key="2">
    <source>
        <dbReference type="WBParaSite" id="Pan_g5874.t1"/>
    </source>
</evidence>
<reference evidence="2" key="2">
    <citation type="submission" date="2020-10" db="UniProtKB">
        <authorList>
            <consortium name="WormBaseParasite"/>
        </authorList>
    </citation>
    <scope>IDENTIFICATION</scope>
</reference>
<accession>A0A7E4W247</accession>
<dbReference type="Proteomes" id="UP000492821">
    <property type="component" value="Unassembled WGS sequence"/>
</dbReference>
<dbReference type="SUPFAM" id="SSF48371">
    <property type="entry name" value="ARM repeat"/>
    <property type="match status" value="1"/>
</dbReference>
<organism evidence="1 2">
    <name type="scientific">Panagrellus redivivus</name>
    <name type="common">Microworm</name>
    <dbReference type="NCBI Taxonomy" id="6233"/>
    <lineage>
        <taxon>Eukaryota</taxon>
        <taxon>Metazoa</taxon>
        <taxon>Ecdysozoa</taxon>
        <taxon>Nematoda</taxon>
        <taxon>Chromadorea</taxon>
        <taxon>Rhabditida</taxon>
        <taxon>Tylenchina</taxon>
        <taxon>Panagrolaimomorpha</taxon>
        <taxon>Panagrolaimoidea</taxon>
        <taxon>Panagrolaimidae</taxon>
        <taxon>Panagrellus</taxon>
    </lineage>
</organism>
<name>A0A7E4W247_PANRE</name>
<protein>
    <submittedName>
        <fullName evidence="2">Non-specific serine/threonine protein kinase</fullName>
    </submittedName>
</protein>
<evidence type="ECO:0000313" key="1">
    <source>
        <dbReference type="Proteomes" id="UP000492821"/>
    </source>
</evidence>
<dbReference type="AlphaFoldDB" id="A0A7E4W247"/>
<dbReference type="WBParaSite" id="Pan_g5874.t1">
    <property type="protein sequence ID" value="Pan_g5874.t1"/>
    <property type="gene ID" value="Pan_g5874"/>
</dbReference>
<reference evidence="1" key="1">
    <citation type="journal article" date="2013" name="Genetics">
        <title>The draft genome and transcriptome of Panagrellus redivivus are shaped by the harsh demands of a free-living lifestyle.</title>
        <authorList>
            <person name="Srinivasan J."/>
            <person name="Dillman A.R."/>
            <person name="Macchietto M.G."/>
            <person name="Heikkinen L."/>
            <person name="Lakso M."/>
            <person name="Fracchia K.M."/>
            <person name="Antoshechkin I."/>
            <person name="Mortazavi A."/>
            <person name="Wong G."/>
            <person name="Sternberg P.W."/>
        </authorList>
    </citation>
    <scope>NUCLEOTIDE SEQUENCE [LARGE SCALE GENOMIC DNA]</scope>
    <source>
        <strain evidence="1">MT8872</strain>
    </source>
</reference>
<sequence length="1043" mass="120531">MEAWKIPFEEAVQCCAKGPLGQEAAYQESYNYLQEFWSGDVDDMMLIQYMSETPSLHTVAQLNDVIMRRHMEHPHKYDVQDLQRVYIALFRQIFDIENAYAFSTRAIMIRSVMRVIHCHAFELLFLFEELGMAYHTLVEYSHVHHLHPIFFKCVEELFVEFTTAVPRYGKFAIDFRNRCDSEFMRLLIPNLMVHVLDALDHVDFDSYPNDVNSEATLTSFLIATKLAMFWNEDDDLHFLMCPFTIRSEYISFIGRLRDKMFYLFERYIHKEEITMDILTIIARIANAMGRLVDDTEGLYYLELHQNMPLLTHPDTLNLYREGVLSVMMVLATRAGYASKNYPVVAPVVNSILSIMEADAINLIPFIISAAMTPLDFLCNYERTMHILSHDCLIPGTQDRCYRISRTILQQLTLCDIEDAREFEAAVRVATIAGLKKLPDFTDDVSNLFNGTLLEQNEIADLEYFRRMRTVLAVIANIGSRILDKLPSPHDIVARYFRENPERFCLENNQYLLCYDGAVKQYLLPETNELDPVGRFTTYAMYLFEKVFAVVPNAAPYPPLIQSMVYHVTEALSNYLKIIRYSVDEEPIAIGEEPSVPFLVPNDADFTSFATNVFNGLLTVLVSPQSNEDVHPSAAKCMRTMAENGYYVHIVGAVKEAMTELPQVKMPPKFFSIIAYIYYYAADRSGIELYSEMFWLAQHVGSNGAERSLDQMDLEQLGTMIEFYTGIADIYLLFTPVGISGPLMEFHDAVIRFLPEHVMNPDFADKVVNMIDQFSRVWDRLEQQYFVPYLATFFESLRLVMTAYEPFWAERDASTSDVGSYDILERLLRCLKNVLLRASEDEIEAVGEMGVYVALHHLTPTRVAIKELQTPFIEYLEYIVATSCGLDVLSRIALNTDWFRPFIHDCITNRYGDDMTESALNMFPKVKIDERAELEHPEWIAYLRRMLPLFFYTAVTNVADEDIYVAACAVVYRFFTYNPAYFNEFFNQLVNAQPIDVYKEDIMDAFNRITDVRSGGDFRDKFSTFYKNVSRKLILPPGMNDYCG</sequence>